<dbReference type="GO" id="GO:0009401">
    <property type="term" value="P:phosphoenolpyruvate-dependent sugar phosphotransferase system"/>
    <property type="evidence" value="ECO:0007669"/>
    <property type="project" value="InterPro"/>
</dbReference>
<feature type="transmembrane region" description="Helical" evidence="9">
    <location>
        <begin position="226"/>
        <end position="246"/>
    </location>
</feature>
<dbReference type="GO" id="GO:0008982">
    <property type="term" value="F:protein-N(PI)-phosphohistidine-sugar phosphotransferase activity"/>
    <property type="evidence" value="ECO:0007669"/>
    <property type="project" value="InterPro"/>
</dbReference>
<dbReference type="GO" id="GO:0005886">
    <property type="term" value="C:plasma membrane"/>
    <property type="evidence" value="ECO:0007669"/>
    <property type="project" value="UniProtKB-SubCell"/>
</dbReference>
<evidence type="ECO:0000313" key="11">
    <source>
        <dbReference type="EMBL" id="HIY79539.1"/>
    </source>
</evidence>
<dbReference type="InterPro" id="IPR003352">
    <property type="entry name" value="PTS_EIIC"/>
</dbReference>
<feature type="transmembrane region" description="Helical" evidence="9">
    <location>
        <begin position="384"/>
        <end position="409"/>
    </location>
</feature>
<dbReference type="GO" id="GO:1902815">
    <property type="term" value="P:N,N'-diacetylchitobiose import"/>
    <property type="evidence" value="ECO:0007669"/>
    <property type="project" value="TreeGrafter"/>
</dbReference>
<dbReference type="PANTHER" id="PTHR33989">
    <property type="match status" value="1"/>
</dbReference>
<keyword evidence="5 9" id="KW-0812">Transmembrane</keyword>
<keyword evidence="3 8" id="KW-1003">Cell membrane</keyword>
<reference evidence="11" key="1">
    <citation type="journal article" date="2021" name="PeerJ">
        <title>Extensive microbial diversity within the chicken gut microbiome revealed by metagenomics and culture.</title>
        <authorList>
            <person name="Gilroy R."/>
            <person name="Ravi A."/>
            <person name="Getino M."/>
            <person name="Pursley I."/>
            <person name="Horton D.L."/>
            <person name="Alikhan N.F."/>
            <person name="Baker D."/>
            <person name="Gharbi K."/>
            <person name="Hall N."/>
            <person name="Watson M."/>
            <person name="Adriaenssens E.M."/>
            <person name="Foster-Nyarko E."/>
            <person name="Jarju S."/>
            <person name="Secka A."/>
            <person name="Antonio M."/>
            <person name="Oren A."/>
            <person name="Chaudhuri R.R."/>
            <person name="La Ragione R."/>
            <person name="Hildebrand F."/>
            <person name="Pallen M.J."/>
        </authorList>
    </citation>
    <scope>NUCLEOTIDE SEQUENCE</scope>
    <source>
        <strain evidence="11">ChiHjej10B9-743</strain>
    </source>
</reference>
<sequence length="433" mass="47471">MNKLISWLEGSFAPKMNKIVQNAYISSIKNSVMNVLPLIFLGSIFSLLTIPENFVEGWPNFWTPQGWTFGMVSLFVAFLVPFNVLEAKGLHKSRINGGVAGVILFLMSLNTQFVADQTAALGTDAIAFARISAIGGMGAGGMFVAIVMGVVAALVMSAFGTFSFFKEDSVMPDFVKAWFDSMLPIGILVVAAWLLTDSAFLGLNLYQMIVDLFMPLQNIANTPFGFVFILFLFCFLYSMGISSWVLTPVITPIFLANAEANIALVQAGEAGAATLAPLTDAFVYSGYLWIGGIGCTMSLVLMMAFMCKSGQLRGLGRACIVPSIFNINEPVVFGVVAWNPIMMLPMWLNGIILPLVSFVFTKIIPLAPIPDMLFNMWYCPFPIATWLTTGSVMGIVLMLAIFALSFVIWMPFLRVYDKQLVEQEAAYEDEDEE</sequence>
<evidence type="ECO:0000256" key="4">
    <source>
        <dbReference type="ARBA" id="ARBA00022597"/>
    </source>
</evidence>
<evidence type="ECO:0000256" key="3">
    <source>
        <dbReference type="ARBA" id="ARBA00022475"/>
    </source>
</evidence>
<dbReference type="PIRSF" id="PIRSF006351">
    <property type="entry name" value="PTS_EIIC-Cellobiose"/>
    <property type="match status" value="1"/>
</dbReference>
<dbReference type="InterPro" id="IPR004501">
    <property type="entry name" value="PTS_EIIC_3"/>
</dbReference>
<evidence type="ECO:0000256" key="2">
    <source>
        <dbReference type="ARBA" id="ARBA00022448"/>
    </source>
</evidence>
<organism evidence="11 12">
    <name type="scientific">Candidatus Olsenella excrementavium</name>
    <dbReference type="NCBI Taxonomy" id="2838709"/>
    <lineage>
        <taxon>Bacteria</taxon>
        <taxon>Bacillati</taxon>
        <taxon>Actinomycetota</taxon>
        <taxon>Coriobacteriia</taxon>
        <taxon>Coriobacteriales</taxon>
        <taxon>Atopobiaceae</taxon>
        <taxon>Olsenella</taxon>
    </lineage>
</organism>
<dbReference type="InterPro" id="IPR004796">
    <property type="entry name" value="PTS_IIC_cello"/>
</dbReference>
<comment type="caution">
    <text evidence="11">The sequence shown here is derived from an EMBL/GenBank/DDBJ whole genome shotgun (WGS) entry which is preliminary data.</text>
</comment>
<dbReference type="PANTHER" id="PTHR33989:SF4">
    <property type="entry name" value="PTS SYSTEM N,N'-DIACETYLCHITOBIOSE-SPECIFIC EIIC COMPONENT"/>
    <property type="match status" value="1"/>
</dbReference>
<evidence type="ECO:0000256" key="9">
    <source>
        <dbReference type="SAM" id="Phobius"/>
    </source>
</evidence>
<evidence type="ECO:0000256" key="7">
    <source>
        <dbReference type="ARBA" id="ARBA00023136"/>
    </source>
</evidence>
<evidence type="ECO:0000256" key="5">
    <source>
        <dbReference type="ARBA" id="ARBA00022692"/>
    </source>
</evidence>
<comment type="subcellular location">
    <subcellularLocation>
        <location evidence="1">Cell membrane</location>
        <topology evidence="1">Multi-pass membrane protein</topology>
    </subcellularLocation>
</comment>
<evidence type="ECO:0000259" key="10">
    <source>
        <dbReference type="PROSITE" id="PS51105"/>
    </source>
</evidence>
<feature type="transmembrane region" description="Helical" evidence="9">
    <location>
        <begin position="287"/>
        <end position="307"/>
    </location>
</feature>
<feature type="transmembrane region" description="Helical" evidence="9">
    <location>
        <begin position="140"/>
        <end position="165"/>
    </location>
</feature>
<protein>
    <recommendedName>
        <fullName evidence="8">Permease IIC component</fullName>
    </recommendedName>
</protein>
<comment type="function">
    <text evidence="8">The phosphoenolpyruvate-dependent sugar phosphotransferase system (PTS), a major carbohydrate active -transport system, catalyzes the phosphorylation of incoming sugar substrates concomitant with their translocation across the cell membrane.</text>
</comment>
<proteinExistence type="predicted"/>
<evidence type="ECO:0000256" key="6">
    <source>
        <dbReference type="ARBA" id="ARBA00022989"/>
    </source>
</evidence>
<evidence type="ECO:0000313" key="12">
    <source>
        <dbReference type="Proteomes" id="UP000824133"/>
    </source>
</evidence>
<reference evidence="11" key="2">
    <citation type="submission" date="2021-04" db="EMBL/GenBank/DDBJ databases">
        <authorList>
            <person name="Gilroy R."/>
        </authorList>
    </citation>
    <scope>NUCLEOTIDE SEQUENCE</scope>
    <source>
        <strain evidence="11">ChiHjej10B9-743</strain>
    </source>
</reference>
<gene>
    <name evidence="11" type="ORF">IAA42_03790</name>
</gene>
<feature type="transmembrane region" description="Helical" evidence="9">
    <location>
        <begin position="35"/>
        <end position="54"/>
    </location>
</feature>
<feature type="transmembrane region" description="Helical" evidence="9">
    <location>
        <begin position="346"/>
        <end position="364"/>
    </location>
</feature>
<keyword evidence="7 8" id="KW-0472">Membrane</keyword>
<feature type="transmembrane region" description="Helical" evidence="9">
    <location>
        <begin position="185"/>
        <end position="206"/>
    </location>
</feature>
<feature type="domain" description="PTS EIIC type-3" evidence="10">
    <location>
        <begin position="8"/>
        <end position="412"/>
    </location>
</feature>
<dbReference type="Pfam" id="PF02378">
    <property type="entry name" value="PTS_EIIC"/>
    <property type="match status" value="1"/>
</dbReference>
<keyword evidence="6 9" id="KW-1133">Transmembrane helix</keyword>
<dbReference type="EMBL" id="DXCP01000029">
    <property type="protein sequence ID" value="HIY79539.1"/>
    <property type="molecule type" value="Genomic_DNA"/>
</dbReference>
<dbReference type="InterPro" id="IPR051088">
    <property type="entry name" value="PTS_Sugar-EIIC/EIIB"/>
</dbReference>
<evidence type="ECO:0000256" key="8">
    <source>
        <dbReference type="PIRNR" id="PIRNR006351"/>
    </source>
</evidence>
<name>A0A9D1ZB21_9ACTN</name>
<dbReference type="Proteomes" id="UP000824133">
    <property type="component" value="Unassembled WGS sequence"/>
</dbReference>
<feature type="transmembrane region" description="Helical" evidence="9">
    <location>
        <begin position="66"/>
        <end position="85"/>
    </location>
</feature>
<keyword evidence="2 8" id="KW-0813">Transport</keyword>
<dbReference type="AlphaFoldDB" id="A0A9D1ZB21"/>
<keyword evidence="4 8" id="KW-0762">Sugar transport</keyword>
<dbReference type="PROSITE" id="PS51105">
    <property type="entry name" value="PTS_EIIC_TYPE_3"/>
    <property type="match status" value="1"/>
</dbReference>
<accession>A0A9D1ZB21</accession>
<evidence type="ECO:0000256" key="1">
    <source>
        <dbReference type="ARBA" id="ARBA00004651"/>
    </source>
</evidence>